<gene>
    <name evidence="1" type="ORF">MENTE1834_LOCUS31923</name>
</gene>
<evidence type="ECO:0000313" key="1">
    <source>
        <dbReference type="EMBL" id="CAK5084529.1"/>
    </source>
</evidence>
<keyword evidence="2" id="KW-1185">Reference proteome</keyword>
<sequence>MQQVNSNGLVYMPIICWPSSCQMRRRTADVSLVGCNDLFVLNALRELMEESNLPVKREPQQENNEHDEVRDAGPAVADTTNSSPTAVLRNKLDMLRQEEGALLSLLSRLRLHQRTLQLEQNKLNENYENKRKGTTVNRRILKYLFSFCFYCL</sequence>
<organism evidence="1 2">
    <name type="scientific">Meloidogyne enterolobii</name>
    <name type="common">Root-knot nematode worm</name>
    <name type="synonym">Meloidogyne mayaguensis</name>
    <dbReference type="NCBI Taxonomy" id="390850"/>
    <lineage>
        <taxon>Eukaryota</taxon>
        <taxon>Metazoa</taxon>
        <taxon>Ecdysozoa</taxon>
        <taxon>Nematoda</taxon>
        <taxon>Chromadorea</taxon>
        <taxon>Rhabditida</taxon>
        <taxon>Tylenchina</taxon>
        <taxon>Tylenchomorpha</taxon>
        <taxon>Tylenchoidea</taxon>
        <taxon>Meloidogynidae</taxon>
        <taxon>Meloidogyninae</taxon>
        <taxon>Meloidogyne</taxon>
    </lineage>
</organism>
<proteinExistence type="predicted"/>
<reference evidence="1" key="1">
    <citation type="submission" date="2023-11" db="EMBL/GenBank/DDBJ databases">
        <authorList>
            <person name="Poullet M."/>
        </authorList>
    </citation>
    <scope>NUCLEOTIDE SEQUENCE</scope>
    <source>
        <strain evidence="1">E1834</strain>
    </source>
</reference>
<evidence type="ECO:0000313" key="2">
    <source>
        <dbReference type="Proteomes" id="UP001497535"/>
    </source>
</evidence>
<dbReference type="Proteomes" id="UP001497535">
    <property type="component" value="Unassembled WGS sequence"/>
</dbReference>
<dbReference type="EMBL" id="CAVMJV010000054">
    <property type="protein sequence ID" value="CAK5084529.1"/>
    <property type="molecule type" value="Genomic_DNA"/>
</dbReference>
<name>A0ACB0ZZD7_MELEN</name>
<protein>
    <submittedName>
        <fullName evidence="1">Uncharacterized protein</fullName>
    </submittedName>
</protein>
<accession>A0ACB0ZZD7</accession>
<comment type="caution">
    <text evidence="1">The sequence shown here is derived from an EMBL/GenBank/DDBJ whole genome shotgun (WGS) entry which is preliminary data.</text>
</comment>